<dbReference type="Proteomes" id="UP000195072">
    <property type="component" value="Unassembled WGS sequence"/>
</dbReference>
<evidence type="ECO:0000313" key="3">
    <source>
        <dbReference type="Proteomes" id="UP000195072"/>
    </source>
</evidence>
<accession>A0A252EDM2</accession>
<feature type="region of interest" description="Disordered" evidence="1">
    <location>
        <begin position="41"/>
        <end position="64"/>
    </location>
</feature>
<proteinExistence type="predicted"/>
<protein>
    <recommendedName>
        <fullName evidence="4">DUF1436 family protein</fullName>
    </recommendedName>
</protein>
<dbReference type="InterPro" id="IPR037891">
    <property type="entry name" value="Cdil-like_sf"/>
</dbReference>
<dbReference type="Gene3D" id="3.40.1590.10">
    <property type="entry name" value="NMB0488-like"/>
    <property type="match status" value="1"/>
</dbReference>
<organism evidence="2 3">
    <name type="scientific">Acetobacter senegalensis</name>
    <dbReference type="NCBI Taxonomy" id="446692"/>
    <lineage>
        <taxon>Bacteria</taxon>
        <taxon>Pseudomonadati</taxon>
        <taxon>Pseudomonadota</taxon>
        <taxon>Alphaproteobacteria</taxon>
        <taxon>Acetobacterales</taxon>
        <taxon>Acetobacteraceae</taxon>
        <taxon>Acetobacter</taxon>
    </lineage>
</organism>
<dbReference type="SUPFAM" id="SSF160207">
    <property type="entry name" value="NMB0488-like"/>
    <property type="match status" value="1"/>
</dbReference>
<sequence>MCRDDWGSSLFSPFGVSVVIPRKQVSTIWIGKNMRKALTTSRDSQPWYGDGPIPQKDFEQTQRRSREAEQKFWFGIRDEYAFKDHLAAMSKSALVFINWDYGETDQIRLLASRGQGGGHSAWYEGENQGKVFHVSINASDEELGAVALQALDACQPNYA</sequence>
<comment type="caution">
    <text evidence="2">The sequence shown here is derived from an EMBL/GenBank/DDBJ whole genome shotgun (WGS) entry which is preliminary data.</text>
</comment>
<dbReference type="EMBL" id="JOOZ01000172">
    <property type="protein sequence ID" value="OUL64545.1"/>
    <property type="molecule type" value="Genomic_DNA"/>
</dbReference>
<reference evidence="2 3" key="1">
    <citation type="submission" date="2014-06" db="EMBL/GenBank/DDBJ databases">
        <authorList>
            <person name="Ju J."/>
            <person name="Zhang J."/>
        </authorList>
    </citation>
    <scope>NUCLEOTIDE SEQUENCE [LARGE SCALE GENOMIC DNA]</scope>
    <source>
        <strain evidence="2">DmL_050</strain>
    </source>
</reference>
<gene>
    <name evidence="2" type="ORF">HK16_04440</name>
</gene>
<evidence type="ECO:0000256" key="1">
    <source>
        <dbReference type="SAM" id="MobiDB-lite"/>
    </source>
</evidence>
<evidence type="ECO:0000313" key="2">
    <source>
        <dbReference type="EMBL" id="OUL64545.1"/>
    </source>
</evidence>
<dbReference type="AlphaFoldDB" id="A0A252EDM2"/>
<name>A0A252EDM2_9PROT</name>
<evidence type="ECO:0008006" key="4">
    <source>
        <dbReference type="Google" id="ProtNLM"/>
    </source>
</evidence>